<dbReference type="GeneID" id="303485404"/>
<evidence type="ECO:0000313" key="2">
    <source>
        <dbReference type="Proteomes" id="UP000258016"/>
    </source>
</evidence>
<reference evidence="1 2" key="1">
    <citation type="submission" date="2017-03" db="EMBL/GenBank/DDBJ databases">
        <title>Complete genome sequence of Blastomonas fulva degrading microcsystin LR.</title>
        <authorList>
            <person name="Lee H.-g."/>
            <person name="Jin L."/>
            <person name="oh H.-M."/>
        </authorList>
    </citation>
    <scope>NUCLEOTIDE SEQUENCE [LARGE SCALE GENOMIC DNA]</scope>
    <source>
        <strain evidence="1 2">T2</strain>
    </source>
</reference>
<name>A0ABN5B2Y7_9SPHN</name>
<proteinExistence type="predicted"/>
<dbReference type="InterPro" id="IPR036663">
    <property type="entry name" value="Fumarylacetoacetase_C_sf"/>
</dbReference>
<sequence>MGIELTVNEQADDVAMAFVSARREARALHSYPGLKPQELQAAYTIQDRAIVIDGRAVVGWKVGRINPPLDGQLGANRLSGPIFADSIVDAADGHAPDMPVFHGGFAAGEAEMLLHVAPGFTGPVPCDDEGTKALLDDVRLGIEVASSPYPGINTDGPLVTVSDFGNNAGLVQGPALQGWRDLDLCAIPVRSEIDGEVVGAATAATMLDGPYGAVRFLLTNLIARGMDVSAGLWVSTGAITGVHEIAIGQAFTAIFEGCGAVHCRVVAATPR</sequence>
<evidence type="ECO:0000313" key="1">
    <source>
        <dbReference type="EMBL" id="ASR51318.1"/>
    </source>
</evidence>
<protein>
    <submittedName>
        <fullName evidence="1">2-keto-4-pentenoate hydratase</fullName>
    </submittedName>
</protein>
<accession>A0ABN5B2Y7</accession>
<dbReference type="InterPro" id="IPR050772">
    <property type="entry name" value="Hydratase-Decarb/MhpD_sf"/>
</dbReference>
<keyword evidence="2" id="KW-1185">Reference proteome</keyword>
<dbReference type="PANTHER" id="PTHR30143">
    <property type="entry name" value="ACID HYDRATASE"/>
    <property type="match status" value="1"/>
</dbReference>
<organism evidence="1 2">
    <name type="scientific">Blastomonas fulva</name>
    <dbReference type="NCBI Taxonomy" id="1550728"/>
    <lineage>
        <taxon>Bacteria</taxon>
        <taxon>Pseudomonadati</taxon>
        <taxon>Pseudomonadota</taxon>
        <taxon>Alphaproteobacteria</taxon>
        <taxon>Sphingomonadales</taxon>
        <taxon>Sphingomonadaceae</taxon>
        <taxon>Blastomonas</taxon>
    </lineage>
</organism>
<gene>
    <name evidence="1" type="ORF">B5J99_07390</name>
</gene>
<dbReference type="RefSeq" id="WP_054136287.1">
    <property type="nucleotide sequence ID" value="NZ_CBDIRB010000001.1"/>
</dbReference>
<dbReference type="PANTHER" id="PTHR30143:SF0">
    <property type="entry name" value="2-KETO-4-PENTENOATE HYDRATASE"/>
    <property type="match status" value="1"/>
</dbReference>
<dbReference type="Proteomes" id="UP000258016">
    <property type="component" value="Chromosome"/>
</dbReference>
<dbReference type="SUPFAM" id="SSF56529">
    <property type="entry name" value="FAH"/>
    <property type="match status" value="1"/>
</dbReference>
<dbReference type="EMBL" id="CP020083">
    <property type="protein sequence ID" value="ASR51318.1"/>
    <property type="molecule type" value="Genomic_DNA"/>
</dbReference>
<dbReference type="Gene3D" id="3.90.850.10">
    <property type="entry name" value="Fumarylacetoacetase-like, C-terminal domain"/>
    <property type="match status" value="1"/>
</dbReference>